<evidence type="ECO:0000313" key="3">
    <source>
        <dbReference type="EMBL" id="MFA9461876.1"/>
    </source>
</evidence>
<protein>
    <submittedName>
        <fullName evidence="3">FmdB family zinc ribbon protein</fullName>
    </submittedName>
</protein>
<dbReference type="InterPro" id="IPR013429">
    <property type="entry name" value="Regulatory_FmdB_Zinc_ribbon"/>
</dbReference>
<dbReference type="Pfam" id="PF09723">
    <property type="entry name" value="Zn_ribbon_8"/>
    <property type="match status" value="1"/>
</dbReference>
<dbReference type="SMART" id="SM00834">
    <property type="entry name" value="CxxC_CXXC_SSSS"/>
    <property type="match status" value="1"/>
</dbReference>
<organism evidence="3 4">
    <name type="scientific">Thiohalorhabdus methylotrophus</name>
    <dbReference type="NCBI Taxonomy" id="3242694"/>
    <lineage>
        <taxon>Bacteria</taxon>
        <taxon>Pseudomonadati</taxon>
        <taxon>Pseudomonadota</taxon>
        <taxon>Gammaproteobacteria</taxon>
        <taxon>Thiohalorhabdales</taxon>
        <taxon>Thiohalorhabdaceae</taxon>
        <taxon>Thiohalorhabdus</taxon>
    </lineage>
</organism>
<name>A0ABV4TZ85_9GAMM</name>
<comment type="caution">
    <text evidence="3">The sequence shown here is derived from an EMBL/GenBank/DDBJ whole genome shotgun (WGS) entry which is preliminary data.</text>
</comment>
<dbReference type="PANTHER" id="PTHR34404">
    <property type="entry name" value="REGULATORY PROTEIN, FMDB FAMILY"/>
    <property type="match status" value="1"/>
</dbReference>
<sequence>MPTYEYACSSCGHQLEVKQRISEDSLTECPECKEHGLRKQLNNAGSFVLKGGGWYKDGYSSSKERQSESSSSGSSTGTDS</sequence>
<dbReference type="Proteomes" id="UP001575181">
    <property type="component" value="Unassembled WGS sequence"/>
</dbReference>
<dbReference type="NCBIfam" id="TIGR02605">
    <property type="entry name" value="CxxC_CxxC_SSSS"/>
    <property type="match status" value="1"/>
</dbReference>
<dbReference type="EMBL" id="JBGUAW010000009">
    <property type="protein sequence ID" value="MFA9461876.1"/>
    <property type="molecule type" value="Genomic_DNA"/>
</dbReference>
<proteinExistence type="predicted"/>
<keyword evidence="4" id="KW-1185">Reference proteome</keyword>
<feature type="compositionally biased region" description="Low complexity" evidence="1">
    <location>
        <begin position="68"/>
        <end position="80"/>
    </location>
</feature>
<evidence type="ECO:0000259" key="2">
    <source>
        <dbReference type="SMART" id="SM00834"/>
    </source>
</evidence>
<reference evidence="3 4" key="1">
    <citation type="submission" date="2024-08" db="EMBL/GenBank/DDBJ databases">
        <title>Whole-genome sequencing of halo(alkali)philic microorganisms from hypersaline lakes.</title>
        <authorList>
            <person name="Sorokin D.Y."/>
            <person name="Merkel A.Y."/>
            <person name="Messina E."/>
            <person name="Yakimov M."/>
        </authorList>
    </citation>
    <scope>NUCLEOTIDE SEQUENCE [LARGE SCALE GENOMIC DNA]</scope>
    <source>
        <strain evidence="3 4">Cl-TMA</strain>
    </source>
</reference>
<dbReference type="RefSeq" id="WP_373656665.1">
    <property type="nucleotide sequence ID" value="NZ_JBGUAW010000009.1"/>
</dbReference>
<dbReference type="PANTHER" id="PTHR34404:SF2">
    <property type="entry name" value="CONSERVED SERINE RICH PROTEIN"/>
    <property type="match status" value="1"/>
</dbReference>
<accession>A0ABV4TZ85</accession>
<evidence type="ECO:0000313" key="4">
    <source>
        <dbReference type="Proteomes" id="UP001575181"/>
    </source>
</evidence>
<feature type="domain" description="Putative regulatory protein FmdB zinc ribbon" evidence="2">
    <location>
        <begin position="1"/>
        <end position="42"/>
    </location>
</feature>
<evidence type="ECO:0000256" key="1">
    <source>
        <dbReference type="SAM" id="MobiDB-lite"/>
    </source>
</evidence>
<feature type="region of interest" description="Disordered" evidence="1">
    <location>
        <begin position="59"/>
        <end position="80"/>
    </location>
</feature>
<gene>
    <name evidence="3" type="ORF">ACERLL_13710</name>
</gene>